<name>A0ABS1BND5_9SPHI</name>
<dbReference type="RefSeq" id="WP_200588035.1">
    <property type="nucleotide sequence ID" value="NZ_JAEHFY010000030.1"/>
</dbReference>
<keyword evidence="1" id="KW-0812">Transmembrane</keyword>
<feature type="transmembrane region" description="Helical" evidence="1">
    <location>
        <begin position="29"/>
        <end position="48"/>
    </location>
</feature>
<evidence type="ECO:0000313" key="3">
    <source>
        <dbReference type="Proteomes" id="UP000660024"/>
    </source>
</evidence>
<sequence>MKPLAVLLSTFVIFCSVYFLLFGHIGYAFCGKASFSLMLIFTALIHFVHTEGLELTIPDNFNDNYKRTVVLVSGDLEIAMAAGLLIDGISKSVAIIIMLYLMAIVPSNIIAAIKKVSVERENFTGKGLAYLWIRIPVQVLYMAWVYYFGVFIA</sequence>
<evidence type="ECO:0000256" key="1">
    <source>
        <dbReference type="SAM" id="Phobius"/>
    </source>
</evidence>
<keyword evidence="3" id="KW-1185">Reference proteome</keyword>
<reference evidence="2 3" key="1">
    <citation type="submission" date="2020-12" db="EMBL/GenBank/DDBJ databases">
        <title>Bacterial novel species Pedobacter sp. SD-b isolated from soil.</title>
        <authorList>
            <person name="Jung H.-Y."/>
        </authorList>
    </citation>
    <scope>NUCLEOTIDE SEQUENCE [LARGE SCALE GENOMIC DNA]</scope>
    <source>
        <strain evidence="2 3">SD-b</strain>
    </source>
</reference>
<protein>
    <submittedName>
        <fullName evidence="2">Uncharacterized protein</fullName>
    </submittedName>
</protein>
<keyword evidence="1" id="KW-0472">Membrane</keyword>
<dbReference type="PANTHER" id="PTHR36974">
    <property type="entry name" value="MEMBRANE PROTEIN-RELATED"/>
    <property type="match status" value="1"/>
</dbReference>
<feature type="transmembrane region" description="Helical" evidence="1">
    <location>
        <begin position="6"/>
        <end position="22"/>
    </location>
</feature>
<comment type="caution">
    <text evidence="2">The sequence shown here is derived from an EMBL/GenBank/DDBJ whole genome shotgun (WGS) entry which is preliminary data.</text>
</comment>
<organism evidence="2 3">
    <name type="scientific">Pedobacter segetis</name>
    <dbReference type="NCBI Taxonomy" id="2793069"/>
    <lineage>
        <taxon>Bacteria</taxon>
        <taxon>Pseudomonadati</taxon>
        <taxon>Bacteroidota</taxon>
        <taxon>Sphingobacteriia</taxon>
        <taxon>Sphingobacteriales</taxon>
        <taxon>Sphingobacteriaceae</taxon>
        <taxon>Pedobacter</taxon>
    </lineage>
</organism>
<dbReference type="Proteomes" id="UP000660024">
    <property type="component" value="Unassembled WGS sequence"/>
</dbReference>
<keyword evidence="1" id="KW-1133">Transmembrane helix</keyword>
<dbReference type="EMBL" id="JAEHFY010000030">
    <property type="protein sequence ID" value="MBK0384408.1"/>
    <property type="molecule type" value="Genomic_DNA"/>
</dbReference>
<proteinExistence type="predicted"/>
<gene>
    <name evidence="2" type="ORF">I5M32_15680</name>
</gene>
<accession>A0ABS1BND5</accession>
<feature type="transmembrane region" description="Helical" evidence="1">
    <location>
        <begin position="93"/>
        <end position="113"/>
    </location>
</feature>
<evidence type="ECO:0000313" key="2">
    <source>
        <dbReference type="EMBL" id="MBK0384408.1"/>
    </source>
</evidence>
<dbReference type="PANTHER" id="PTHR36974:SF1">
    <property type="entry name" value="DOXX FAMILY MEMBRANE PROTEIN"/>
    <property type="match status" value="1"/>
</dbReference>
<feature type="transmembrane region" description="Helical" evidence="1">
    <location>
        <begin position="133"/>
        <end position="152"/>
    </location>
</feature>